<comment type="caution">
    <text evidence="1">The sequence shown here is derived from an EMBL/GenBank/DDBJ whole genome shotgun (WGS) entry which is preliminary data.</text>
</comment>
<protein>
    <submittedName>
        <fullName evidence="1">Uncharacterized protein</fullName>
    </submittedName>
</protein>
<dbReference type="OrthoDB" id="686392at2759"/>
<name>A0A835AUE0_9POAL</name>
<dbReference type="AlphaFoldDB" id="A0A835AUE0"/>
<reference evidence="1" key="1">
    <citation type="submission" date="2020-07" db="EMBL/GenBank/DDBJ databases">
        <title>Genome sequence and genetic diversity analysis of an under-domesticated orphan crop, white fonio (Digitaria exilis).</title>
        <authorList>
            <person name="Bennetzen J.L."/>
            <person name="Chen S."/>
            <person name="Ma X."/>
            <person name="Wang X."/>
            <person name="Yssel A.E.J."/>
            <person name="Chaluvadi S.R."/>
            <person name="Johnson M."/>
            <person name="Gangashetty P."/>
            <person name="Hamidou F."/>
            <person name="Sanogo M.D."/>
            <person name="Zwaenepoel A."/>
            <person name="Wallace J."/>
            <person name="Van De Peer Y."/>
            <person name="Van Deynze A."/>
        </authorList>
    </citation>
    <scope>NUCLEOTIDE SEQUENCE</scope>
    <source>
        <tissue evidence="1">Leaves</tissue>
    </source>
</reference>
<evidence type="ECO:0000313" key="2">
    <source>
        <dbReference type="Proteomes" id="UP000636709"/>
    </source>
</evidence>
<organism evidence="1 2">
    <name type="scientific">Digitaria exilis</name>
    <dbReference type="NCBI Taxonomy" id="1010633"/>
    <lineage>
        <taxon>Eukaryota</taxon>
        <taxon>Viridiplantae</taxon>
        <taxon>Streptophyta</taxon>
        <taxon>Embryophyta</taxon>
        <taxon>Tracheophyta</taxon>
        <taxon>Spermatophyta</taxon>
        <taxon>Magnoliopsida</taxon>
        <taxon>Liliopsida</taxon>
        <taxon>Poales</taxon>
        <taxon>Poaceae</taxon>
        <taxon>PACMAD clade</taxon>
        <taxon>Panicoideae</taxon>
        <taxon>Panicodae</taxon>
        <taxon>Paniceae</taxon>
        <taxon>Anthephorinae</taxon>
        <taxon>Digitaria</taxon>
    </lineage>
</organism>
<dbReference type="Proteomes" id="UP000636709">
    <property type="component" value="Unassembled WGS sequence"/>
</dbReference>
<proteinExistence type="predicted"/>
<keyword evidence="2" id="KW-1185">Reference proteome</keyword>
<gene>
    <name evidence="1" type="ORF">HU200_050618</name>
</gene>
<dbReference type="EMBL" id="JACEFO010002254">
    <property type="protein sequence ID" value="KAF8670591.1"/>
    <property type="molecule type" value="Genomic_DNA"/>
</dbReference>
<evidence type="ECO:0000313" key="1">
    <source>
        <dbReference type="EMBL" id="KAF8670591.1"/>
    </source>
</evidence>
<sequence length="85" mass="9503">MPSTQDTILTTWWLNESSTVPKDKRKGFNSVVILGAWLLWKQRNSCVFEGANPTVNGLVKMFEDELQLWGMAGARGLAALRQVGH</sequence>
<accession>A0A835AUE0</accession>